<evidence type="ECO:0000256" key="1">
    <source>
        <dbReference type="ARBA" id="ARBA00004141"/>
    </source>
</evidence>
<evidence type="ECO:0000313" key="6">
    <source>
        <dbReference type="Proteomes" id="UP000886667"/>
    </source>
</evidence>
<dbReference type="EMBL" id="JAEPCM010000347">
    <property type="protein sequence ID" value="MCG7946744.1"/>
    <property type="molecule type" value="Genomic_DNA"/>
</dbReference>
<dbReference type="GO" id="GO:0016020">
    <property type="term" value="C:membrane"/>
    <property type="evidence" value="ECO:0007669"/>
    <property type="project" value="UniProtKB-SubCell"/>
</dbReference>
<dbReference type="Gene3D" id="1.20.1510.10">
    <property type="entry name" value="Cation efflux protein transmembrane domain"/>
    <property type="match status" value="1"/>
</dbReference>
<protein>
    <submittedName>
        <fullName evidence="5">Cation transporter</fullName>
    </submittedName>
</protein>
<comment type="caution">
    <text evidence="5">The sequence shown here is derived from an EMBL/GenBank/DDBJ whole genome shotgun (WGS) entry which is preliminary data.</text>
</comment>
<evidence type="ECO:0000256" key="4">
    <source>
        <dbReference type="ARBA" id="ARBA00023136"/>
    </source>
</evidence>
<keyword evidence="3" id="KW-1133">Transmembrane helix</keyword>
<proteinExistence type="predicted"/>
<evidence type="ECO:0000256" key="2">
    <source>
        <dbReference type="ARBA" id="ARBA00022692"/>
    </source>
</evidence>
<comment type="subcellular location">
    <subcellularLocation>
        <location evidence="1">Membrane</location>
        <topology evidence="1">Multi-pass membrane protein</topology>
    </subcellularLocation>
</comment>
<dbReference type="SUPFAM" id="SSF161111">
    <property type="entry name" value="Cation efflux protein transmembrane domain-like"/>
    <property type="match status" value="1"/>
</dbReference>
<accession>A0A9E4KDH9</accession>
<keyword evidence="2" id="KW-0812">Transmembrane</keyword>
<evidence type="ECO:0000256" key="3">
    <source>
        <dbReference type="ARBA" id="ARBA00022989"/>
    </source>
</evidence>
<gene>
    <name evidence="5" type="ORF">JAZ07_10415</name>
</gene>
<dbReference type="Proteomes" id="UP000886667">
    <property type="component" value="Unassembled WGS sequence"/>
</dbReference>
<reference evidence="5" key="1">
    <citation type="journal article" date="2021" name="Proc. Natl. Acad. Sci. U.S.A.">
        <title>Global biogeography of chemosynthetic symbionts reveals both localized and globally distributed symbiont groups. .</title>
        <authorList>
            <person name="Osvatic J.T."/>
            <person name="Wilkins L.G.E."/>
            <person name="Leibrecht L."/>
            <person name="Leray M."/>
            <person name="Zauner S."/>
            <person name="Polzin J."/>
            <person name="Camacho Y."/>
            <person name="Gros O."/>
            <person name="van Gils J.A."/>
            <person name="Eisen J.A."/>
            <person name="Petersen J.M."/>
            <person name="Yuen B."/>
        </authorList>
    </citation>
    <scope>NUCLEOTIDE SEQUENCE</scope>
    <source>
        <strain evidence="5">MAGclacostrist064TRANS</strain>
    </source>
</reference>
<dbReference type="InterPro" id="IPR027469">
    <property type="entry name" value="Cation_efflux_TMD_sf"/>
</dbReference>
<dbReference type="AlphaFoldDB" id="A0A9E4KDH9"/>
<keyword evidence="4" id="KW-0472">Membrane</keyword>
<name>A0A9E4KDH9_9GAMM</name>
<evidence type="ECO:0000313" key="5">
    <source>
        <dbReference type="EMBL" id="MCG7946744.1"/>
    </source>
</evidence>
<sequence>MQNCCSSTQCTDGSVAVSPEFRKALWIALIVNLIMFNIEIVGGLYASSVSLLADAVDFAGDAANYALSLSVLSLGLLWRARAALIKGMTMGAYGLLVVGKTAWASLYGSAPEAYTMGLIGLVALVANLSVAIMLYRFRDGDANMRSVWLCSRNDSIVNLMIILAALGVLGTETRWPDLFVAAVVSGLAISSAISIVVQARHEIATAEKTALSLPVTVKIDESK</sequence>
<organism evidence="5 6">
    <name type="scientific">Candidatus Thiodiazotropha taylori</name>
    <dbReference type="NCBI Taxonomy" id="2792791"/>
    <lineage>
        <taxon>Bacteria</taxon>
        <taxon>Pseudomonadati</taxon>
        <taxon>Pseudomonadota</taxon>
        <taxon>Gammaproteobacteria</taxon>
        <taxon>Chromatiales</taxon>
        <taxon>Sedimenticolaceae</taxon>
        <taxon>Candidatus Thiodiazotropha</taxon>
    </lineage>
</organism>